<keyword evidence="8" id="KW-1185">Reference proteome</keyword>
<accession>A0AAV0ZIE0</accession>
<dbReference type="AlphaFoldDB" id="A0AAV0ZIE0"/>
<evidence type="ECO:0000256" key="5">
    <source>
        <dbReference type="SAM" id="Phobius"/>
    </source>
</evidence>
<dbReference type="PROSITE" id="PS50929">
    <property type="entry name" value="ABC_TM1F"/>
    <property type="match status" value="1"/>
</dbReference>
<keyword evidence="2 5" id="KW-0812">Transmembrane</keyword>
<keyword evidence="3 5" id="KW-1133">Transmembrane helix</keyword>
<name>A0AAV0ZIE0_VICFA</name>
<sequence>MSVIQDAIGEKLGHFTSSCATFLAGIVIAAIACWEVAVPCLVVVPLILIIGESYTNKMNKISTTKLFYHSEATSMIEQTISQIKTIYAFVGEGLAVKSFREHGETICHKQGGGTC</sequence>
<dbReference type="GO" id="GO:0140359">
    <property type="term" value="F:ABC-type transporter activity"/>
    <property type="evidence" value="ECO:0007669"/>
    <property type="project" value="InterPro"/>
</dbReference>
<evidence type="ECO:0000313" key="7">
    <source>
        <dbReference type="EMBL" id="CAI8595637.1"/>
    </source>
</evidence>
<evidence type="ECO:0000313" key="8">
    <source>
        <dbReference type="Proteomes" id="UP001157006"/>
    </source>
</evidence>
<evidence type="ECO:0000256" key="1">
    <source>
        <dbReference type="ARBA" id="ARBA00004141"/>
    </source>
</evidence>
<reference evidence="7 8" key="1">
    <citation type="submission" date="2023-01" db="EMBL/GenBank/DDBJ databases">
        <authorList>
            <person name="Kreplak J."/>
        </authorList>
    </citation>
    <scope>NUCLEOTIDE SEQUENCE [LARGE SCALE GENOMIC DNA]</scope>
</reference>
<dbReference type="Gene3D" id="1.20.1560.10">
    <property type="entry name" value="ABC transporter type 1, transmembrane domain"/>
    <property type="match status" value="1"/>
</dbReference>
<evidence type="ECO:0000256" key="2">
    <source>
        <dbReference type="ARBA" id="ARBA00022692"/>
    </source>
</evidence>
<comment type="subcellular location">
    <subcellularLocation>
        <location evidence="1">Membrane</location>
        <topology evidence="1">Multi-pass membrane protein</topology>
    </subcellularLocation>
</comment>
<dbReference type="PANTHER" id="PTHR24222:SF83">
    <property type="entry name" value="ABC TRANSPORTER B FAMILY MEMBER 19"/>
    <property type="match status" value="1"/>
</dbReference>
<dbReference type="InterPro" id="IPR039421">
    <property type="entry name" value="Type_1_exporter"/>
</dbReference>
<evidence type="ECO:0000256" key="3">
    <source>
        <dbReference type="ARBA" id="ARBA00022989"/>
    </source>
</evidence>
<dbReference type="Proteomes" id="UP001157006">
    <property type="component" value="Chromosome 1S"/>
</dbReference>
<feature type="domain" description="ABC transmembrane type-1" evidence="6">
    <location>
        <begin position="1"/>
        <end position="102"/>
    </location>
</feature>
<evidence type="ECO:0000256" key="4">
    <source>
        <dbReference type="ARBA" id="ARBA00023136"/>
    </source>
</evidence>
<keyword evidence="4 5" id="KW-0472">Membrane</keyword>
<dbReference type="InterPro" id="IPR036640">
    <property type="entry name" value="ABC1_TM_sf"/>
</dbReference>
<dbReference type="EMBL" id="OX451735">
    <property type="protein sequence ID" value="CAI8595637.1"/>
    <property type="molecule type" value="Genomic_DNA"/>
</dbReference>
<dbReference type="Pfam" id="PF00664">
    <property type="entry name" value="ABC_membrane"/>
    <property type="match status" value="1"/>
</dbReference>
<dbReference type="SUPFAM" id="SSF90123">
    <property type="entry name" value="ABC transporter transmembrane region"/>
    <property type="match status" value="1"/>
</dbReference>
<proteinExistence type="predicted"/>
<dbReference type="PANTHER" id="PTHR24222">
    <property type="entry name" value="ABC TRANSPORTER B FAMILY"/>
    <property type="match status" value="1"/>
</dbReference>
<dbReference type="GO" id="GO:0005524">
    <property type="term" value="F:ATP binding"/>
    <property type="evidence" value="ECO:0007669"/>
    <property type="project" value="InterPro"/>
</dbReference>
<evidence type="ECO:0000259" key="6">
    <source>
        <dbReference type="PROSITE" id="PS50929"/>
    </source>
</evidence>
<gene>
    <name evidence="7" type="ORF">VFH_I200520</name>
</gene>
<dbReference type="GO" id="GO:0005886">
    <property type="term" value="C:plasma membrane"/>
    <property type="evidence" value="ECO:0007669"/>
    <property type="project" value="TreeGrafter"/>
</dbReference>
<feature type="transmembrane region" description="Helical" evidence="5">
    <location>
        <begin position="20"/>
        <end position="50"/>
    </location>
</feature>
<dbReference type="InterPro" id="IPR011527">
    <property type="entry name" value="ABC1_TM_dom"/>
</dbReference>
<protein>
    <recommendedName>
        <fullName evidence="6">ABC transmembrane type-1 domain-containing protein</fullName>
    </recommendedName>
</protein>
<organism evidence="7 8">
    <name type="scientific">Vicia faba</name>
    <name type="common">Broad bean</name>
    <name type="synonym">Faba vulgaris</name>
    <dbReference type="NCBI Taxonomy" id="3906"/>
    <lineage>
        <taxon>Eukaryota</taxon>
        <taxon>Viridiplantae</taxon>
        <taxon>Streptophyta</taxon>
        <taxon>Embryophyta</taxon>
        <taxon>Tracheophyta</taxon>
        <taxon>Spermatophyta</taxon>
        <taxon>Magnoliopsida</taxon>
        <taxon>eudicotyledons</taxon>
        <taxon>Gunneridae</taxon>
        <taxon>Pentapetalae</taxon>
        <taxon>rosids</taxon>
        <taxon>fabids</taxon>
        <taxon>Fabales</taxon>
        <taxon>Fabaceae</taxon>
        <taxon>Papilionoideae</taxon>
        <taxon>50 kb inversion clade</taxon>
        <taxon>NPAAA clade</taxon>
        <taxon>Hologalegina</taxon>
        <taxon>IRL clade</taxon>
        <taxon>Fabeae</taxon>
        <taxon>Vicia</taxon>
    </lineage>
</organism>